<reference evidence="2" key="3">
    <citation type="submission" date="2015-06" db="UniProtKB">
        <authorList>
            <consortium name="EnsemblMetazoa"/>
        </authorList>
    </citation>
    <scope>IDENTIFICATION</scope>
</reference>
<dbReference type="EMBL" id="KB303020">
    <property type="protein sequence ID" value="ELU03586.1"/>
    <property type="molecule type" value="Genomic_DNA"/>
</dbReference>
<evidence type="ECO:0000313" key="2">
    <source>
        <dbReference type="EnsemblMetazoa" id="CapteP186138"/>
    </source>
</evidence>
<evidence type="ECO:0000313" key="3">
    <source>
        <dbReference type="Proteomes" id="UP000014760"/>
    </source>
</evidence>
<dbReference type="OrthoDB" id="8031241at2759"/>
<keyword evidence="3" id="KW-1185">Reference proteome</keyword>
<dbReference type="EnsemblMetazoa" id="CapteT186138">
    <property type="protein sequence ID" value="CapteP186138"/>
    <property type="gene ID" value="CapteG186138"/>
</dbReference>
<name>R7UBV3_CAPTE</name>
<accession>R7UBV3</accession>
<dbReference type="Proteomes" id="UP000014760">
    <property type="component" value="Unassembled WGS sequence"/>
</dbReference>
<organism evidence="1">
    <name type="scientific">Capitella teleta</name>
    <name type="common">Polychaete worm</name>
    <dbReference type="NCBI Taxonomy" id="283909"/>
    <lineage>
        <taxon>Eukaryota</taxon>
        <taxon>Metazoa</taxon>
        <taxon>Spiralia</taxon>
        <taxon>Lophotrochozoa</taxon>
        <taxon>Annelida</taxon>
        <taxon>Polychaeta</taxon>
        <taxon>Sedentaria</taxon>
        <taxon>Scolecida</taxon>
        <taxon>Capitellidae</taxon>
        <taxon>Capitella</taxon>
    </lineage>
</organism>
<evidence type="ECO:0000313" key="1">
    <source>
        <dbReference type="EMBL" id="ELU03586.1"/>
    </source>
</evidence>
<gene>
    <name evidence="1" type="ORF">CAPTEDRAFT_186138</name>
</gene>
<dbReference type="EMBL" id="AMQN01001477">
    <property type="status" value="NOT_ANNOTATED_CDS"/>
    <property type="molecule type" value="Genomic_DNA"/>
</dbReference>
<proteinExistence type="predicted"/>
<evidence type="ECO:0008006" key="4">
    <source>
        <dbReference type="Google" id="ProtNLM"/>
    </source>
</evidence>
<dbReference type="HOGENOM" id="CLU_1751430_0_0_1"/>
<reference evidence="1 3" key="2">
    <citation type="journal article" date="2013" name="Nature">
        <title>Insights into bilaterian evolution from three spiralian genomes.</title>
        <authorList>
            <person name="Simakov O."/>
            <person name="Marletaz F."/>
            <person name="Cho S.J."/>
            <person name="Edsinger-Gonzales E."/>
            <person name="Havlak P."/>
            <person name="Hellsten U."/>
            <person name="Kuo D.H."/>
            <person name="Larsson T."/>
            <person name="Lv J."/>
            <person name="Arendt D."/>
            <person name="Savage R."/>
            <person name="Osoegawa K."/>
            <person name="de Jong P."/>
            <person name="Grimwood J."/>
            <person name="Chapman J.A."/>
            <person name="Shapiro H."/>
            <person name="Aerts A."/>
            <person name="Otillar R.P."/>
            <person name="Terry A.Y."/>
            <person name="Boore J.L."/>
            <person name="Grigoriev I.V."/>
            <person name="Lindberg D.R."/>
            <person name="Seaver E.C."/>
            <person name="Weisblat D.A."/>
            <person name="Putnam N.H."/>
            <person name="Rokhsar D.S."/>
        </authorList>
    </citation>
    <scope>NUCLEOTIDE SEQUENCE</scope>
    <source>
        <strain evidence="1 3">I ESC-2004</strain>
    </source>
</reference>
<protein>
    <recommendedName>
        <fullName evidence="4">Reverse transcriptase domain-containing protein</fullName>
    </recommendedName>
</protein>
<reference evidence="3" key="1">
    <citation type="submission" date="2012-12" db="EMBL/GenBank/DDBJ databases">
        <authorList>
            <person name="Hellsten U."/>
            <person name="Grimwood J."/>
            <person name="Chapman J.A."/>
            <person name="Shapiro H."/>
            <person name="Aerts A."/>
            <person name="Otillar R.P."/>
            <person name="Terry A.Y."/>
            <person name="Boore J.L."/>
            <person name="Simakov O."/>
            <person name="Marletaz F."/>
            <person name="Cho S.-J."/>
            <person name="Edsinger-Gonzales E."/>
            <person name="Havlak P."/>
            <person name="Kuo D.-H."/>
            <person name="Larsson T."/>
            <person name="Lv J."/>
            <person name="Arendt D."/>
            <person name="Savage R."/>
            <person name="Osoegawa K."/>
            <person name="de Jong P."/>
            <person name="Lindberg D.R."/>
            <person name="Seaver E.C."/>
            <person name="Weisblat D.A."/>
            <person name="Putnam N.H."/>
            <person name="Grigoriev I.V."/>
            <person name="Rokhsar D.S."/>
        </authorList>
    </citation>
    <scope>NUCLEOTIDE SEQUENCE</scope>
    <source>
        <strain evidence="3">I ESC-2004</strain>
    </source>
</reference>
<dbReference type="AlphaFoldDB" id="R7UBV3"/>
<sequence length="149" mass="16724">MALITTINHITASLDTGKNVIGLVLDLRKAFDTVDYEILLQKFFKLFKARPLRYYPDSIQITRLGCGGSNTNKTVCSSLLELMTVSAQSGFNSWGVQQQHALLSAKKSIHAKPVLIKWDIAVGEVAFYKAHRLRRFHKRGPLDMAHVIV</sequence>